<keyword evidence="7" id="KW-1185">Reference proteome</keyword>
<comment type="similarity">
    <text evidence="1">Belongs to the bacterial solute-binding protein 5 family.</text>
</comment>
<evidence type="ECO:0000256" key="4">
    <source>
        <dbReference type="SAM" id="MobiDB-lite"/>
    </source>
</evidence>
<organism evidence="6 7">
    <name type="scientific">Haloferax massiliensis</name>
    <dbReference type="NCBI Taxonomy" id="1476858"/>
    <lineage>
        <taxon>Archaea</taxon>
        <taxon>Methanobacteriati</taxon>
        <taxon>Methanobacteriota</taxon>
        <taxon>Stenosarchaea group</taxon>
        <taxon>Halobacteria</taxon>
        <taxon>Halobacteriales</taxon>
        <taxon>Haloferacaceae</taxon>
        <taxon>Haloferax</taxon>
    </lineage>
</organism>
<dbReference type="RefSeq" id="WP_089777164.1">
    <property type="nucleotide sequence ID" value="NZ_CABLRR010000001.1"/>
</dbReference>
<evidence type="ECO:0000256" key="2">
    <source>
        <dbReference type="ARBA" id="ARBA00022448"/>
    </source>
</evidence>
<feature type="region of interest" description="Disordered" evidence="4">
    <location>
        <begin position="26"/>
        <end position="55"/>
    </location>
</feature>
<dbReference type="PIRSF" id="PIRSF002741">
    <property type="entry name" value="MppA"/>
    <property type="match status" value="1"/>
</dbReference>
<dbReference type="GO" id="GO:0042597">
    <property type="term" value="C:periplasmic space"/>
    <property type="evidence" value="ECO:0007669"/>
    <property type="project" value="UniProtKB-ARBA"/>
</dbReference>
<dbReference type="InterPro" id="IPR000914">
    <property type="entry name" value="SBP_5_dom"/>
</dbReference>
<dbReference type="OrthoDB" id="233597at2157"/>
<evidence type="ECO:0000256" key="3">
    <source>
        <dbReference type="ARBA" id="ARBA00022729"/>
    </source>
</evidence>
<dbReference type="InterPro" id="IPR030678">
    <property type="entry name" value="Peptide/Ni-bd"/>
</dbReference>
<sequence length="617" mass="67856">MPDTNKLSRRRFLKATGGAATAAALAGCTGGDGEETTTESGGEGTTTATTQEDTGTELSGSVFNRILSGTITTMDPVAATDTSSGILIQQVFDCLMSYQNALPTVENELAADYTVSDDFTTYTFELADATYHNGEQVTASDFIYSWERLAASENSRRAYFILDSVGVEHETETVTQDGEETEVYKPGSLGLEVGETETELVVNLSEPFHDTLEMFAYTSFAALPEGVLGDIEGHDGQMEYTEFASNNPIGAGPFEFAFWEQGTAAAVSKYDDYYGQAAQVDNVRWQVIEDDTARYNYAMNENADYFTLPTAQYDPGLAQVESTDEYGREIGTYGPVRNGKTLNYVGVPTLSIYYVGFNMNKVPKAVRQAFAYVLNQDQMVSEVFKGRGSAAELFTPPTIFPGGAQAASDLVSSDYPYSAGETDIEAARQVMEEAGYGPDNQFEVQWTQYNSNAWEEMASILRDQLASAHVNMQIQKADFSTLLERGRNGQLEAYTLGWIADWPAPDNFLQLMNPPQTDTSKQGPISYVNWTSENGDAAQQATDAYQQVVNNPAPTDEAQQVRDEAYVNIELANWEDVAMLPIYNQKEEAFWYDTVEIEPFGGMGPSRQKLNNVTLNR</sequence>
<evidence type="ECO:0000256" key="1">
    <source>
        <dbReference type="ARBA" id="ARBA00005695"/>
    </source>
</evidence>
<dbReference type="EMBL" id="CSTE01000001">
    <property type="protein sequence ID" value="CQR49229.1"/>
    <property type="molecule type" value="Genomic_DNA"/>
</dbReference>
<dbReference type="Pfam" id="PF00496">
    <property type="entry name" value="SBP_bac_5"/>
    <property type="match status" value="1"/>
</dbReference>
<evidence type="ECO:0000313" key="7">
    <source>
        <dbReference type="Proteomes" id="UP000198902"/>
    </source>
</evidence>
<dbReference type="PROSITE" id="PS51257">
    <property type="entry name" value="PROKAR_LIPOPROTEIN"/>
    <property type="match status" value="1"/>
</dbReference>
<evidence type="ECO:0000259" key="5">
    <source>
        <dbReference type="Pfam" id="PF00496"/>
    </source>
</evidence>
<keyword evidence="2" id="KW-0813">Transport</keyword>
<dbReference type="GO" id="GO:1904680">
    <property type="term" value="F:peptide transmembrane transporter activity"/>
    <property type="evidence" value="ECO:0007669"/>
    <property type="project" value="TreeGrafter"/>
</dbReference>
<dbReference type="GO" id="GO:0043190">
    <property type="term" value="C:ATP-binding cassette (ABC) transporter complex"/>
    <property type="evidence" value="ECO:0007669"/>
    <property type="project" value="InterPro"/>
</dbReference>
<feature type="domain" description="Solute-binding protein family 5" evidence="5">
    <location>
        <begin position="105"/>
        <end position="516"/>
    </location>
</feature>
<dbReference type="Gene3D" id="3.10.105.10">
    <property type="entry name" value="Dipeptide-binding Protein, Domain 3"/>
    <property type="match status" value="1"/>
</dbReference>
<gene>
    <name evidence="6" type="primary">dppA_1</name>
    <name evidence="6" type="ORF">BN996_00686</name>
</gene>
<dbReference type="InterPro" id="IPR006311">
    <property type="entry name" value="TAT_signal"/>
</dbReference>
<dbReference type="CDD" id="cd00995">
    <property type="entry name" value="PBP2_NikA_DppA_OppA_like"/>
    <property type="match status" value="1"/>
</dbReference>
<dbReference type="AlphaFoldDB" id="A0A0D6JMX7"/>
<dbReference type="InterPro" id="IPR039424">
    <property type="entry name" value="SBP_5"/>
</dbReference>
<evidence type="ECO:0000313" key="6">
    <source>
        <dbReference type="EMBL" id="CQR49229.1"/>
    </source>
</evidence>
<name>A0A0D6JMX7_9EURY</name>
<dbReference type="PANTHER" id="PTHR30290:SF9">
    <property type="entry name" value="OLIGOPEPTIDE-BINDING PROTEIN APPA"/>
    <property type="match status" value="1"/>
</dbReference>
<reference evidence="7" key="1">
    <citation type="submission" date="2015-03" db="EMBL/GenBank/DDBJ databases">
        <authorList>
            <person name="Urmite Genomes"/>
        </authorList>
    </citation>
    <scope>NUCLEOTIDE SEQUENCE [LARGE SCALE GENOMIC DNA]</scope>
    <source>
        <strain evidence="7">Arc-Hr</strain>
    </source>
</reference>
<protein>
    <submittedName>
        <fullName evidence="6">Periplasmic dipeptide transport protein</fullName>
    </submittedName>
</protein>
<dbReference type="SUPFAM" id="SSF53850">
    <property type="entry name" value="Periplasmic binding protein-like II"/>
    <property type="match status" value="1"/>
</dbReference>
<feature type="compositionally biased region" description="Low complexity" evidence="4">
    <location>
        <begin position="45"/>
        <end position="55"/>
    </location>
</feature>
<dbReference type="GO" id="GO:0015833">
    <property type="term" value="P:peptide transport"/>
    <property type="evidence" value="ECO:0007669"/>
    <property type="project" value="TreeGrafter"/>
</dbReference>
<dbReference type="PROSITE" id="PS51318">
    <property type="entry name" value="TAT"/>
    <property type="match status" value="1"/>
</dbReference>
<proteinExistence type="inferred from homology"/>
<accession>A0A0D6JMX7</accession>
<dbReference type="Proteomes" id="UP000198902">
    <property type="component" value="Unassembled WGS sequence"/>
</dbReference>
<dbReference type="Gene3D" id="3.40.190.10">
    <property type="entry name" value="Periplasmic binding protein-like II"/>
    <property type="match status" value="1"/>
</dbReference>
<dbReference type="PANTHER" id="PTHR30290">
    <property type="entry name" value="PERIPLASMIC BINDING COMPONENT OF ABC TRANSPORTER"/>
    <property type="match status" value="1"/>
</dbReference>
<keyword evidence="3" id="KW-0732">Signal</keyword>